<comment type="caution">
    <text evidence="2">The sequence shown here is derived from an EMBL/GenBank/DDBJ whole genome shotgun (WGS) entry which is preliminary data.</text>
</comment>
<dbReference type="PANTHER" id="PTHR43035">
    <property type="entry name" value="FATTY ACID REPRESSION MUTANT PROTEIN 2-RELATED"/>
    <property type="match status" value="1"/>
</dbReference>
<organism evidence="2 3">
    <name type="scientific">Sporothrix epigloea</name>
    <dbReference type="NCBI Taxonomy" id="1892477"/>
    <lineage>
        <taxon>Eukaryota</taxon>
        <taxon>Fungi</taxon>
        <taxon>Dikarya</taxon>
        <taxon>Ascomycota</taxon>
        <taxon>Pezizomycotina</taxon>
        <taxon>Sordariomycetes</taxon>
        <taxon>Sordariomycetidae</taxon>
        <taxon>Ophiostomatales</taxon>
        <taxon>Ophiostomataceae</taxon>
        <taxon>Sporothrix</taxon>
    </lineage>
</organism>
<dbReference type="InterPro" id="IPR029479">
    <property type="entry name" value="Nitroreductase"/>
</dbReference>
<accession>A0ABP0E1X7</accession>
<dbReference type="InterPro" id="IPR033877">
    <property type="entry name" value="Frm2/Hbn1"/>
</dbReference>
<evidence type="ECO:0000313" key="3">
    <source>
        <dbReference type="Proteomes" id="UP001642501"/>
    </source>
</evidence>
<reference evidence="2 3" key="1">
    <citation type="submission" date="2024-01" db="EMBL/GenBank/DDBJ databases">
        <authorList>
            <person name="Allen C."/>
            <person name="Tagirdzhanova G."/>
        </authorList>
    </citation>
    <scope>NUCLEOTIDE SEQUENCE [LARGE SCALE GENOMIC DNA]</scope>
    <source>
        <strain evidence="2 3">CBS 573.63</strain>
    </source>
</reference>
<dbReference type="Gene3D" id="3.40.109.10">
    <property type="entry name" value="NADH Oxidase"/>
    <property type="match status" value="1"/>
</dbReference>
<dbReference type="Proteomes" id="UP001642501">
    <property type="component" value="Unassembled WGS sequence"/>
</dbReference>
<feature type="domain" description="Nitroreductase" evidence="1">
    <location>
        <begin position="15"/>
        <end position="183"/>
    </location>
</feature>
<dbReference type="EMBL" id="CAWUOM010000173">
    <property type="protein sequence ID" value="CAK7274569.1"/>
    <property type="molecule type" value="Genomic_DNA"/>
</dbReference>
<sequence length="206" mass="23142">MATTKPNADTLLELIQGRRSYYALSKDLPISKDRIQDIVKAAIRQVPSSFNSQSNRVVILFGDEHVKFWSIVREALQPFITPETSEKTNTRLALFEASAGSILFYEDQTVVENFQIKFASYADRFPGWAQQSDAMLQFALWTALEAEGLGANLQHYNPLVDEKVAATWKIPSTWKLNAQLVFGARSGEASPKEQIPIDDRLKVYGA</sequence>
<gene>
    <name evidence="2" type="primary">FRM2</name>
    <name evidence="2" type="ORF">SEPCBS57363_006230</name>
</gene>
<proteinExistence type="predicted"/>
<dbReference type="Pfam" id="PF00881">
    <property type="entry name" value="Nitroreductase"/>
    <property type="match status" value="1"/>
</dbReference>
<dbReference type="PANTHER" id="PTHR43035:SF1">
    <property type="entry name" value="FATTY ACID REPRESSION MUTANT PROTEIN 2-RELATED"/>
    <property type="match status" value="1"/>
</dbReference>
<dbReference type="InterPro" id="IPR000415">
    <property type="entry name" value="Nitroreductase-like"/>
</dbReference>
<dbReference type="SUPFAM" id="SSF55469">
    <property type="entry name" value="FMN-dependent nitroreductase-like"/>
    <property type="match status" value="1"/>
</dbReference>
<evidence type="ECO:0000259" key="1">
    <source>
        <dbReference type="Pfam" id="PF00881"/>
    </source>
</evidence>
<dbReference type="CDD" id="cd02140">
    <property type="entry name" value="Frm2-like"/>
    <property type="match status" value="1"/>
</dbReference>
<evidence type="ECO:0000313" key="2">
    <source>
        <dbReference type="EMBL" id="CAK7274569.1"/>
    </source>
</evidence>
<protein>
    <submittedName>
        <fullName evidence="2">Type II nitroreductase</fullName>
    </submittedName>
</protein>
<name>A0ABP0E1X7_9PEZI</name>
<keyword evidence="3" id="KW-1185">Reference proteome</keyword>